<evidence type="ECO:0000256" key="2">
    <source>
        <dbReference type="ARBA" id="ARBA00022617"/>
    </source>
</evidence>
<evidence type="ECO:0000256" key="7">
    <source>
        <dbReference type="SAM" id="SignalP"/>
    </source>
</evidence>
<evidence type="ECO:0000256" key="3">
    <source>
        <dbReference type="ARBA" id="ARBA00022723"/>
    </source>
</evidence>
<keyword evidence="5" id="KW-0408">Iron</keyword>
<dbReference type="SUPFAM" id="SSF48264">
    <property type="entry name" value="Cytochrome P450"/>
    <property type="match status" value="1"/>
</dbReference>
<keyword evidence="4" id="KW-0560">Oxidoreductase</keyword>
<keyword evidence="2" id="KW-0349">Heme</keyword>
<dbReference type="Pfam" id="PF00067">
    <property type="entry name" value="p450"/>
    <property type="match status" value="1"/>
</dbReference>
<accession>A0A7S4WEP0</accession>
<keyword evidence="3" id="KW-0479">Metal-binding</keyword>
<sequence>MKLTQALLVTVVALLPCPSSAFIPSSKLVHNPHPFPSSRTFTTAQESGVVTSSCVKQGSSSTSLAMIPSIIQSIPSTLSSVISPVIQRLLLVTAAVAMALNARRILWPNIKPDPNVSEPLPTGKLGCPLFGNQVFIGSKNFGTGYFWHRMSKALGNPRVWMVYFMGRPGAVMSGGERIKRLLNSEFENDGVLNSVRPNGVMLDVNSMLAESDRKTHSYLRRLVGAALTPAAVTAVVPTLQASAEKAVEKLVTESASGKEVKSEEICTEYTMDVAWKSILGLNLAEEEVKTFQEKVDGWVAGFANLRIVFNVYPKSTSAYKCKMWLVKKIEEKIDYLEQNGPDESTLSGMVFATDDEGEEGKTSSPKKKLTREQIVENSLLLMLAGSETSASTLTNALLCLELHPDKWDKLVQEQRLMQAK</sequence>
<dbReference type="GO" id="GO:0016705">
    <property type="term" value="F:oxidoreductase activity, acting on paired donors, with incorporation or reduction of molecular oxygen"/>
    <property type="evidence" value="ECO:0007669"/>
    <property type="project" value="InterPro"/>
</dbReference>
<dbReference type="PANTHER" id="PTHR24286:SF384">
    <property type="entry name" value="P450, PUTATIVE (EUROFUNG)-RELATED"/>
    <property type="match status" value="1"/>
</dbReference>
<name>A0A7S4WEP0_9STRA</name>
<feature type="signal peptide" evidence="7">
    <location>
        <begin position="1"/>
        <end position="21"/>
    </location>
</feature>
<keyword evidence="6" id="KW-0503">Monooxygenase</keyword>
<keyword evidence="7" id="KW-0732">Signal</keyword>
<evidence type="ECO:0000256" key="1">
    <source>
        <dbReference type="ARBA" id="ARBA00010617"/>
    </source>
</evidence>
<feature type="chain" id="PRO_5031554652" description="Cytochrome P450" evidence="7">
    <location>
        <begin position="22"/>
        <end position="420"/>
    </location>
</feature>
<organism evidence="8">
    <name type="scientific">Ditylum brightwellii</name>
    <dbReference type="NCBI Taxonomy" id="49249"/>
    <lineage>
        <taxon>Eukaryota</taxon>
        <taxon>Sar</taxon>
        <taxon>Stramenopiles</taxon>
        <taxon>Ochrophyta</taxon>
        <taxon>Bacillariophyta</taxon>
        <taxon>Mediophyceae</taxon>
        <taxon>Lithodesmiophycidae</taxon>
        <taxon>Lithodesmiales</taxon>
        <taxon>Lithodesmiaceae</taxon>
        <taxon>Ditylum</taxon>
    </lineage>
</organism>
<dbReference type="Gene3D" id="1.10.630.10">
    <property type="entry name" value="Cytochrome P450"/>
    <property type="match status" value="1"/>
</dbReference>
<dbReference type="AlphaFoldDB" id="A0A7S4WEP0"/>
<evidence type="ECO:0000256" key="5">
    <source>
        <dbReference type="ARBA" id="ARBA00023004"/>
    </source>
</evidence>
<dbReference type="PANTHER" id="PTHR24286">
    <property type="entry name" value="CYTOCHROME P450 26"/>
    <property type="match status" value="1"/>
</dbReference>
<dbReference type="InterPro" id="IPR036396">
    <property type="entry name" value="Cyt_P450_sf"/>
</dbReference>
<dbReference type="GO" id="GO:0005506">
    <property type="term" value="F:iron ion binding"/>
    <property type="evidence" value="ECO:0007669"/>
    <property type="project" value="InterPro"/>
</dbReference>
<gene>
    <name evidence="8" type="ORF">DBRI00130_LOCUS43664</name>
</gene>
<reference evidence="8" key="1">
    <citation type="submission" date="2021-01" db="EMBL/GenBank/DDBJ databases">
        <authorList>
            <person name="Corre E."/>
            <person name="Pelletier E."/>
            <person name="Niang G."/>
            <person name="Scheremetjew M."/>
            <person name="Finn R."/>
            <person name="Kale V."/>
            <person name="Holt S."/>
            <person name="Cochrane G."/>
            <person name="Meng A."/>
            <person name="Brown T."/>
            <person name="Cohen L."/>
        </authorList>
    </citation>
    <scope>NUCLEOTIDE SEQUENCE</scope>
    <source>
        <strain evidence="8">GSO104</strain>
    </source>
</reference>
<dbReference type="GO" id="GO:0004497">
    <property type="term" value="F:monooxygenase activity"/>
    <property type="evidence" value="ECO:0007669"/>
    <property type="project" value="UniProtKB-KW"/>
</dbReference>
<dbReference type="EMBL" id="HBNS01060625">
    <property type="protein sequence ID" value="CAE4667811.1"/>
    <property type="molecule type" value="Transcribed_RNA"/>
</dbReference>
<dbReference type="CDD" id="cd00302">
    <property type="entry name" value="cytochrome_P450"/>
    <property type="match status" value="1"/>
</dbReference>
<evidence type="ECO:0000256" key="4">
    <source>
        <dbReference type="ARBA" id="ARBA00023002"/>
    </source>
</evidence>
<dbReference type="GO" id="GO:0020037">
    <property type="term" value="F:heme binding"/>
    <property type="evidence" value="ECO:0007669"/>
    <property type="project" value="InterPro"/>
</dbReference>
<dbReference type="GO" id="GO:0016125">
    <property type="term" value="P:sterol metabolic process"/>
    <property type="evidence" value="ECO:0007669"/>
    <property type="project" value="TreeGrafter"/>
</dbReference>
<proteinExistence type="inferred from homology"/>
<evidence type="ECO:0000256" key="6">
    <source>
        <dbReference type="ARBA" id="ARBA00023033"/>
    </source>
</evidence>
<protein>
    <recommendedName>
        <fullName evidence="9">Cytochrome P450</fullName>
    </recommendedName>
</protein>
<comment type="similarity">
    <text evidence="1">Belongs to the cytochrome P450 family.</text>
</comment>
<evidence type="ECO:0000313" key="8">
    <source>
        <dbReference type="EMBL" id="CAE4667811.1"/>
    </source>
</evidence>
<evidence type="ECO:0008006" key="9">
    <source>
        <dbReference type="Google" id="ProtNLM"/>
    </source>
</evidence>
<dbReference type="InterPro" id="IPR001128">
    <property type="entry name" value="Cyt_P450"/>
</dbReference>